<reference evidence="2 3" key="1">
    <citation type="submission" date="2019-01" db="EMBL/GenBank/DDBJ databases">
        <title>Sequencing of cultivated peanut Arachis hypogaea provides insights into genome evolution and oil improvement.</title>
        <authorList>
            <person name="Chen X."/>
        </authorList>
    </citation>
    <scope>NUCLEOTIDE SEQUENCE [LARGE SCALE GENOMIC DNA]</scope>
    <source>
        <strain evidence="3">cv. Fuhuasheng</strain>
        <tissue evidence="2">Leaves</tissue>
    </source>
</reference>
<gene>
    <name evidence="2" type="ORF">Ahy_A06g027314</name>
</gene>
<dbReference type="Proteomes" id="UP000289738">
    <property type="component" value="Chromosome A06"/>
</dbReference>
<comment type="caution">
    <text evidence="2">The sequence shown here is derived from an EMBL/GenBank/DDBJ whole genome shotgun (WGS) entry which is preliminary data.</text>
</comment>
<dbReference type="PANTHER" id="PTHR35702">
    <property type="entry name" value="EXPRESSED PROTEIN"/>
    <property type="match status" value="1"/>
</dbReference>
<dbReference type="AlphaFoldDB" id="A0A445CNB7"/>
<evidence type="ECO:0000313" key="3">
    <source>
        <dbReference type="Proteomes" id="UP000289738"/>
    </source>
</evidence>
<evidence type="ECO:0000256" key="1">
    <source>
        <dbReference type="SAM" id="SignalP"/>
    </source>
</evidence>
<feature type="signal peptide" evidence="1">
    <location>
        <begin position="1"/>
        <end position="23"/>
    </location>
</feature>
<keyword evidence="3" id="KW-1185">Reference proteome</keyword>
<sequence length="211" mass="23056">MDFHKKRVRLLVFVAFIIVLSMAAEKCRKLVPDHATSKSGKFTVWNCLDMGYGSLACGVKESTKLYFHNLRAAHIEKAKNQAMKSALTDAKSQGMAQSLAEKHAEKEGAKAAKLASHKAQRVIGPMISSGWDFFEAVYYGGSDAEGAIRGSGTLFGSYLGGFFGEQRLGRLGFLVHGVVCRVVAIHLFESDGVTEEASFMEETMLSYLSVM</sequence>
<dbReference type="EMBL" id="SDMP01000006">
    <property type="protein sequence ID" value="RYR52383.1"/>
    <property type="molecule type" value="Genomic_DNA"/>
</dbReference>
<organism evidence="2 3">
    <name type="scientific">Arachis hypogaea</name>
    <name type="common">Peanut</name>
    <dbReference type="NCBI Taxonomy" id="3818"/>
    <lineage>
        <taxon>Eukaryota</taxon>
        <taxon>Viridiplantae</taxon>
        <taxon>Streptophyta</taxon>
        <taxon>Embryophyta</taxon>
        <taxon>Tracheophyta</taxon>
        <taxon>Spermatophyta</taxon>
        <taxon>Magnoliopsida</taxon>
        <taxon>eudicotyledons</taxon>
        <taxon>Gunneridae</taxon>
        <taxon>Pentapetalae</taxon>
        <taxon>rosids</taxon>
        <taxon>fabids</taxon>
        <taxon>Fabales</taxon>
        <taxon>Fabaceae</taxon>
        <taxon>Papilionoideae</taxon>
        <taxon>50 kb inversion clade</taxon>
        <taxon>dalbergioids sensu lato</taxon>
        <taxon>Dalbergieae</taxon>
        <taxon>Pterocarpus clade</taxon>
        <taxon>Arachis</taxon>
    </lineage>
</organism>
<proteinExistence type="predicted"/>
<protein>
    <submittedName>
        <fullName evidence="2">Uncharacterized protein</fullName>
    </submittedName>
</protein>
<dbReference type="PANTHER" id="PTHR35702:SF1">
    <property type="entry name" value="EXPRESSED PROTEIN"/>
    <property type="match status" value="1"/>
</dbReference>
<accession>A0A445CNB7</accession>
<feature type="chain" id="PRO_5019354070" evidence="1">
    <location>
        <begin position="24"/>
        <end position="211"/>
    </location>
</feature>
<dbReference type="STRING" id="3818.A0A445CNB7"/>
<keyword evidence="1" id="KW-0732">Signal</keyword>
<name>A0A445CNB7_ARAHY</name>
<evidence type="ECO:0000313" key="2">
    <source>
        <dbReference type="EMBL" id="RYR52383.1"/>
    </source>
</evidence>